<keyword evidence="5" id="KW-1185">Reference proteome</keyword>
<dbReference type="EMBL" id="PGOL01008990">
    <property type="protein sequence ID" value="PKI31354.1"/>
    <property type="molecule type" value="Genomic_DNA"/>
</dbReference>
<feature type="domain" description="VQ" evidence="1">
    <location>
        <begin position="32"/>
        <end position="54"/>
    </location>
</feature>
<accession>A0A218X290</accession>
<evidence type="ECO:0000313" key="5">
    <source>
        <dbReference type="Proteomes" id="UP000233551"/>
    </source>
</evidence>
<dbReference type="AlphaFoldDB" id="A0A218X290"/>
<gene>
    <name evidence="2" type="ORF">CDL15_Pgr002941</name>
    <name evidence="3" type="ORF">CRG98_048280</name>
</gene>
<organism evidence="2 4">
    <name type="scientific">Punica granatum</name>
    <name type="common">Pomegranate</name>
    <dbReference type="NCBI Taxonomy" id="22663"/>
    <lineage>
        <taxon>Eukaryota</taxon>
        <taxon>Viridiplantae</taxon>
        <taxon>Streptophyta</taxon>
        <taxon>Embryophyta</taxon>
        <taxon>Tracheophyta</taxon>
        <taxon>Spermatophyta</taxon>
        <taxon>Magnoliopsida</taxon>
        <taxon>eudicotyledons</taxon>
        <taxon>Gunneridae</taxon>
        <taxon>Pentapetalae</taxon>
        <taxon>rosids</taxon>
        <taxon>malvids</taxon>
        <taxon>Myrtales</taxon>
        <taxon>Lythraceae</taxon>
        <taxon>Punica</taxon>
    </lineage>
</organism>
<reference evidence="4" key="1">
    <citation type="journal article" date="2017" name="Plant J.">
        <title>The pomegranate (Punica granatum L.) genome and the genomics of punicalagin biosynthesis.</title>
        <authorList>
            <person name="Qin G."/>
            <person name="Xu C."/>
            <person name="Ming R."/>
            <person name="Tang H."/>
            <person name="Guyot R."/>
            <person name="Kramer E.M."/>
            <person name="Hu Y."/>
            <person name="Yi X."/>
            <person name="Qi Y."/>
            <person name="Xu X."/>
            <person name="Gao Z."/>
            <person name="Pan H."/>
            <person name="Jian J."/>
            <person name="Tian Y."/>
            <person name="Yue Z."/>
            <person name="Xu Y."/>
        </authorList>
    </citation>
    <scope>NUCLEOTIDE SEQUENCE [LARGE SCALE GENOMIC DNA]</scope>
    <source>
        <strain evidence="4">cv. Dabenzi</strain>
    </source>
</reference>
<proteinExistence type="predicted"/>
<sequence length="157" mass="17956">MGKKLSYHQSSLKISKHENKKSFSRLISALRPKVYITESSSFKQLVQELTGNGSQTEPREELLTVEFSTRESDERRMIEAGLADSSEGCTWEQPNQEEAYQIPLNDQVPDRSADNPEQGADFAYRLLESWLLDTEHDQFCHGYDQLGYGLSVYDSKL</sequence>
<evidence type="ECO:0000313" key="2">
    <source>
        <dbReference type="EMBL" id="OWM78770.1"/>
    </source>
</evidence>
<dbReference type="Proteomes" id="UP000233551">
    <property type="component" value="Unassembled WGS sequence"/>
</dbReference>
<name>A0A218X290_PUNGR</name>
<reference evidence="2" key="2">
    <citation type="submission" date="2017-06" db="EMBL/GenBank/DDBJ databases">
        <title>The pomegranate genome and the genomics of punicalagin biosynthesis.</title>
        <authorList>
            <person name="Xu C."/>
        </authorList>
    </citation>
    <scope>NUCLEOTIDE SEQUENCE [LARGE SCALE GENOMIC DNA]</scope>
    <source>
        <tissue evidence="2">Fresh leaf</tissue>
    </source>
</reference>
<evidence type="ECO:0000259" key="1">
    <source>
        <dbReference type="Pfam" id="PF05678"/>
    </source>
</evidence>
<evidence type="ECO:0000313" key="3">
    <source>
        <dbReference type="EMBL" id="PKI31354.1"/>
    </source>
</evidence>
<protein>
    <recommendedName>
        <fullName evidence="1">VQ domain-containing protein</fullName>
    </recommendedName>
</protein>
<comment type="caution">
    <text evidence="2">The sequence shown here is derived from an EMBL/GenBank/DDBJ whole genome shotgun (WGS) entry which is preliminary data.</text>
</comment>
<dbReference type="InterPro" id="IPR008889">
    <property type="entry name" value="VQ"/>
</dbReference>
<reference evidence="3 5" key="3">
    <citation type="submission" date="2017-11" db="EMBL/GenBank/DDBJ databases">
        <title>De-novo sequencing of pomegranate (Punica granatum L.) genome.</title>
        <authorList>
            <person name="Akparov Z."/>
            <person name="Amiraslanov A."/>
            <person name="Hajiyeva S."/>
            <person name="Abbasov M."/>
            <person name="Kaur K."/>
            <person name="Hamwieh A."/>
            <person name="Solovyev V."/>
            <person name="Salamov A."/>
            <person name="Braich B."/>
            <person name="Kosarev P."/>
            <person name="Mahmoud A."/>
            <person name="Hajiyev E."/>
            <person name="Babayeva S."/>
            <person name="Izzatullayeva V."/>
            <person name="Mammadov A."/>
            <person name="Mammadov A."/>
            <person name="Sharifova S."/>
            <person name="Ojaghi J."/>
            <person name="Eynullazada K."/>
            <person name="Bayramov B."/>
            <person name="Abdulazimova A."/>
            <person name="Shahmuradov I."/>
        </authorList>
    </citation>
    <scope>NUCLEOTIDE SEQUENCE [LARGE SCALE GENOMIC DNA]</scope>
    <source>
        <strain evidence="3">AG2017</strain>
        <strain evidence="5">cv. AG2017</strain>
        <tissue evidence="3">Leaf</tissue>
    </source>
</reference>
<dbReference type="Pfam" id="PF05678">
    <property type="entry name" value="VQ"/>
    <property type="match status" value="1"/>
</dbReference>
<dbReference type="EMBL" id="MTKT01002492">
    <property type="protein sequence ID" value="OWM78770.1"/>
    <property type="molecule type" value="Genomic_DNA"/>
</dbReference>
<evidence type="ECO:0000313" key="4">
    <source>
        <dbReference type="Proteomes" id="UP000197138"/>
    </source>
</evidence>
<dbReference type="Proteomes" id="UP000197138">
    <property type="component" value="Unassembled WGS sequence"/>
</dbReference>